<accession>A0A0K0X7I5</accession>
<proteinExistence type="predicted"/>
<evidence type="ECO:0000313" key="3">
    <source>
        <dbReference type="Proteomes" id="UP000062255"/>
    </source>
</evidence>
<sequence>MRPALELTSIPPWTITPTVPDADTSGRSWTIIGIGDAEDVITRWQGQLAGPDESGGAVEVHRVDTDERARAVIDATVATAVVGWRLMIAGPARIGLRMRAHALAHGLADDEITIASTDVAERDVFCTHCRTVTAAAVEVEGLVSCAGCGRKLMVHYHVSRRAGAHLGYMVDAEQQAVTPQCN</sequence>
<dbReference type="PATRIC" id="fig|134601.6.peg.3599"/>
<dbReference type="OrthoDB" id="3579011at2"/>
<reference evidence="2 3" key="1">
    <citation type="submission" date="2015-07" db="EMBL/GenBank/DDBJ databases">
        <title>Complete genome sequence of Mycobacterium goodii X7B, a facultative thermophilic biodesulfurizing bacterium.</title>
        <authorList>
            <person name="Yu B."/>
            <person name="Li F."/>
            <person name="Xu P."/>
        </authorList>
    </citation>
    <scope>NUCLEOTIDE SEQUENCE [LARGE SCALE GENOMIC DNA]</scope>
    <source>
        <strain evidence="2 3">X7B</strain>
    </source>
</reference>
<evidence type="ECO:0000259" key="1">
    <source>
        <dbReference type="Pfam" id="PF22289"/>
    </source>
</evidence>
<organism evidence="2 3">
    <name type="scientific">Mycolicibacterium goodii</name>
    <name type="common">Mycobacterium goodii</name>
    <dbReference type="NCBI Taxonomy" id="134601"/>
    <lineage>
        <taxon>Bacteria</taxon>
        <taxon>Bacillati</taxon>
        <taxon>Actinomycetota</taxon>
        <taxon>Actinomycetes</taxon>
        <taxon>Mycobacteriales</taxon>
        <taxon>Mycobacteriaceae</taxon>
        <taxon>Mycolicibacterium</taxon>
    </lineage>
</organism>
<feature type="domain" description="Dimethylamine monooxygenase subunit DmmA-like C-terminal" evidence="1">
    <location>
        <begin position="124"/>
        <end position="167"/>
    </location>
</feature>
<dbReference type="Proteomes" id="UP000062255">
    <property type="component" value="Chromosome"/>
</dbReference>
<dbReference type="RefSeq" id="WP_049745796.1">
    <property type="nucleotide sequence ID" value="NZ_CP012150.1"/>
</dbReference>
<gene>
    <name evidence="2" type="ORF">AFA91_17355</name>
</gene>
<dbReference type="Pfam" id="PF22289">
    <property type="entry name" value="DmmA-like_C"/>
    <property type="match status" value="1"/>
</dbReference>
<protein>
    <recommendedName>
        <fullName evidence="1">Dimethylamine monooxygenase subunit DmmA-like C-terminal domain-containing protein</fullName>
    </recommendedName>
</protein>
<dbReference type="AlphaFoldDB" id="A0A0K0X7I5"/>
<dbReference type="EMBL" id="CP012150">
    <property type="protein sequence ID" value="AKS33375.1"/>
    <property type="molecule type" value="Genomic_DNA"/>
</dbReference>
<name>A0A0K0X7I5_MYCGD</name>
<dbReference type="NCBIfam" id="NF041259">
    <property type="entry name" value="mono_DmmA_fam"/>
    <property type="match status" value="1"/>
</dbReference>
<dbReference type="KEGG" id="mgo:AFA91_17355"/>
<dbReference type="STRING" id="134601.AFA91_17355"/>
<dbReference type="InterPro" id="IPR048037">
    <property type="entry name" value="DmmA-like_C"/>
</dbReference>
<evidence type="ECO:0000313" key="2">
    <source>
        <dbReference type="EMBL" id="AKS33375.1"/>
    </source>
</evidence>